<keyword evidence="3" id="KW-1185">Reference proteome</keyword>
<feature type="transmembrane region" description="Helical" evidence="1">
    <location>
        <begin position="6"/>
        <end position="26"/>
    </location>
</feature>
<organism evidence="2 3">
    <name type="scientific">Paenibacillus larvae subsp. larvae DSM 25430</name>
    <dbReference type="NCBI Taxonomy" id="697284"/>
    <lineage>
        <taxon>Bacteria</taxon>
        <taxon>Bacillati</taxon>
        <taxon>Bacillota</taxon>
        <taxon>Bacilli</taxon>
        <taxon>Bacillales</taxon>
        <taxon>Paenibacillaceae</taxon>
        <taxon>Paenibacillus</taxon>
    </lineage>
</organism>
<evidence type="ECO:0008006" key="4">
    <source>
        <dbReference type="Google" id="ProtNLM"/>
    </source>
</evidence>
<dbReference type="EMBL" id="CP003355">
    <property type="protein sequence ID" value="AHD07261.1"/>
    <property type="molecule type" value="Genomic_DNA"/>
</dbReference>
<gene>
    <name evidence="2" type="ORF">ERIC2_c35340</name>
</gene>
<dbReference type="KEGG" id="plv:ERIC2_c35340"/>
<keyword evidence="1" id="KW-0812">Transmembrane</keyword>
<accession>V9W8B7</accession>
<reference evidence="2 3" key="1">
    <citation type="journal article" date="2014" name="PLoS ONE">
        <title>How to Kill the Honey Bee Larva: Genomic Potential and Virulence Mechanisms of Paenibacillus larvae.</title>
        <authorList>
            <person name="Djukic M."/>
            <person name="Brzuszkiewicz E."/>
            <person name="Funfhaus A."/>
            <person name="Voss J."/>
            <person name="Gollnow K."/>
            <person name="Poppinga L."/>
            <person name="Liesegang H."/>
            <person name="Garcia-Gonzalez E."/>
            <person name="Genersch E."/>
            <person name="Daniel R."/>
        </authorList>
    </citation>
    <scope>NUCLEOTIDE SEQUENCE [LARGE SCALE GENOMIC DNA]</scope>
    <source>
        <strain evidence="2 3">DSM 25430</strain>
    </source>
</reference>
<sequence length="95" mass="10681">MVGMLFSIVIGLMIFVYAAWTLVQFFRKNKKGKCASCEMNKSCSSACPGISALGKKRGGTFPAEGFLYLNHLETRKTAWHKPMRFSLFLCARHGR</sequence>
<evidence type="ECO:0000256" key="1">
    <source>
        <dbReference type="SAM" id="Phobius"/>
    </source>
</evidence>
<keyword evidence="1" id="KW-1133">Transmembrane helix</keyword>
<dbReference type="Pfam" id="PF12669">
    <property type="entry name" value="FeoB_associated"/>
    <property type="match status" value="1"/>
</dbReference>
<evidence type="ECO:0000313" key="2">
    <source>
        <dbReference type="EMBL" id="AHD07261.1"/>
    </source>
</evidence>
<dbReference type="HOGENOM" id="CLU_2370164_0_0_9"/>
<keyword evidence="1" id="KW-0472">Membrane</keyword>
<protein>
    <recommendedName>
        <fullName evidence="4">FeoB-associated Cys-rich membrane protein</fullName>
    </recommendedName>
</protein>
<dbReference type="eggNOG" id="ENOG5033CYC">
    <property type="taxonomic scope" value="Bacteria"/>
</dbReference>
<dbReference type="PATRIC" id="fig|697284.3.peg.3344"/>
<name>V9W8B7_9BACL</name>
<dbReference type="AlphaFoldDB" id="V9W8B7"/>
<dbReference type="Proteomes" id="UP000029431">
    <property type="component" value="Chromosome"/>
</dbReference>
<proteinExistence type="predicted"/>
<evidence type="ECO:0000313" key="3">
    <source>
        <dbReference type="Proteomes" id="UP000029431"/>
    </source>
</evidence>